<feature type="compositionally biased region" description="Pro residues" evidence="1">
    <location>
        <begin position="741"/>
        <end position="753"/>
    </location>
</feature>
<accession>A0A1M2V2L3</accession>
<sequence length="811" mass="84674">MSSPPSTAPPPAPTPEPALSQAVNADSTRADALPDDALYSHTRNRTMDSELDWDELLAAFPNDVPATPPPPISRPRSATISAAIMRDNAQRAADTQMLLNGVSSAMTPAPAAACTEGTAPPPPIEFPSIRPSLVTPPPMLAAPVVQAVTATAELVAPRAVHATPAVTHLEQTVAAGPAVSTARKGKKRARIDSTSPSPSAATRARPPPPHTSTPSHKQRGALSQPRPILDASGWATTATSCGRIRPTTTATIKAALIPPPLVSSRLAGAARQNTSRLPPSQAARAAAAARGRTNDENAPPELPVFTMDIDLELDTSLATPRSQPPYGMPLQSLDLNRVRFPDAFAHMGPLPENESTTQSDDDLWTQVDEVNQRPRGVLSVRDRPPTPHPSLSLSPTPPRVVSHSAAALAASFTPSQPIPIPAGPARPLGQVVGTATYNAATDQLLAGTATTLQFTSVPPGGFPTVYLADPDGLFRGMSPARGVALRGESACFIARIHNLNSMTQQEARQAAAAIATIVTHETGERNPLVVAPERDTTGGPNVRHNALSFGVLGITAQSVLHMLGQTTWSTTIGTLHVYRAAIEVSPFMFLVGGFDHDHNGSILNAVFAVFSGPDVLPHIIQLVQTHPTYRNVPPEEAARSILASLVVRVSTLQNGNLLAAVFCDPPTLSPARWVEWRARVAALPFPHPLNSTGHARRAPPCAACHGEDHPTHLCPFQYVPGWNAPPPGTTWAQPGLAPTQGPQPPPPPPPPPAGGAATRGRAHSARRGTHPPAFNTHRRDYQGGGDGRASGSGAGSGRGSGFGGGAGSQAF</sequence>
<feature type="compositionally biased region" description="Basic residues" evidence="1">
    <location>
        <begin position="760"/>
        <end position="769"/>
    </location>
</feature>
<organism evidence="2 3">
    <name type="scientific">Trametes pubescens</name>
    <name type="common">White-rot fungus</name>
    <dbReference type="NCBI Taxonomy" id="154538"/>
    <lineage>
        <taxon>Eukaryota</taxon>
        <taxon>Fungi</taxon>
        <taxon>Dikarya</taxon>
        <taxon>Basidiomycota</taxon>
        <taxon>Agaricomycotina</taxon>
        <taxon>Agaricomycetes</taxon>
        <taxon>Polyporales</taxon>
        <taxon>Polyporaceae</taxon>
        <taxon>Trametes</taxon>
    </lineage>
</organism>
<dbReference type="Proteomes" id="UP000184267">
    <property type="component" value="Unassembled WGS sequence"/>
</dbReference>
<dbReference type="STRING" id="154538.A0A1M2V2L3"/>
<name>A0A1M2V2L3_TRAPU</name>
<feature type="region of interest" description="Disordered" evidence="1">
    <location>
        <begin position="1"/>
        <end position="43"/>
    </location>
</feature>
<feature type="region of interest" description="Disordered" evidence="1">
    <location>
        <begin position="725"/>
        <end position="811"/>
    </location>
</feature>
<evidence type="ECO:0000313" key="2">
    <source>
        <dbReference type="EMBL" id="OJT01832.1"/>
    </source>
</evidence>
<proteinExistence type="predicted"/>
<dbReference type="EMBL" id="MNAD01001721">
    <property type="protein sequence ID" value="OJT01832.1"/>
    <property type="molecule type" value="Genomic_DNA"/>
</dbReference>
<feature type="compositionally biased region" description="Pro residues" evidence="1">
    <location>
        <begin position="1"/>
        <end position="16"/>
    </location>
</feature>
<feature type="region of interest" description="Disordered" evidence="1">
    <location>
        <begin position="175"/>
        <end position="233"/>
    </location>
</feature>
<feature type="compositionally biased region" description="Low complexity" evidence="1">
    <location>
        <begin position="193"/>
        <end position="204"/>
    </location>
</feature>
<gene>
    <name evidence="2" type="ORF">TRAPUB_7739</name>
</gene>
<feature type="region of interest" description="Disordered" evidence="1">
    <location>
        <begin position="267"/>
        <end position="302"/>
    </location>
</feature>
<reference evidence="2 3" key="1">
    <citation type="submission" date="2016-10" db="EMBL/GenBank/DDBJ databases">
        <title>Genome sequence of the basidiomycete white-rot fungus Trametes pubescens.</title>
        <authorList>
            <person name="Makela M.R."/>
            <person name="Granchi Z."/>
            <person name="Peng M."/>
            <person name="De Vries R.P."/>
            <person name="Grigoriev I."/>
            <person name="Riley R."/>
            <person name="Hilden K."/>
        </authorList>
    </citation>
    <scope>NUCLEOTIDE SEQUENCE [LARGE SCALE GENOMIC DNA]</scope>
    <source>
        <strain evidence="2 3">FBCC735</strain>
    </source>
</reference>
<protein>
    <submittedName>
        <fullName evidence="2">Uncharacterized protein</fullName>
    </submittedName>
</protein>
<dbReference type="OrthoDB" id="2664977at2759"/>
<feature type="compositionally biased region" description="Low complexity" evidence="1">
    <location>
        <begin position="389"/>
        <end position="399"/>
    </location>
</feature>
<evidence type="ECO:0000313" key="3">
    <source>
        <dbReference type="Proteomes" id="UP000184267"/>
    </source>
</evidence>
<evidence type="ECO:0000256" key="1">
    <source>
        <dbReference type="SAM" id="MobiDB-lite"/>
    </source>
</evidence>
<dbReference type="AlphaFoldDB" id="A0A1M2V2L3"/>
<comment type="caution">
    <text evidence="2">The sequence shown here is derived from an EMBL/GenBank/DDBJ whole genome shotgun (WGS) entry which is preliminary data.</text>
</comment>
<keyword evidence="3" id="KW-1185">Reference proteome</keyword>
<feature type="region of interest" description="Disordered" evidence="1">
    <location>
        <begin position="374"/>
        <end position="399"/>
    </location>
</feature>
<dbReference type="OMA" id="CFIARIH"/>
<feature type="compositionally biased region" description="Gly residues" evidence="1">
    <location>
        <begin position="782"/>
        <end position="811"/>
    </location>
</feature>